<accession>A0A9W6CFC1</accession>
<name>A0A9W6CFC1_9FIRM</name>
<evidence type="ECO:0000313" key="1">
    <source>
        <dbReference type="EMBL" id="GLG05858.1"/>
    </source>
</evidence>
<evidence type="ECO:0000313" key="3">
    <source>
        <dbReference type="Proteomes" id="UP001145094"/>
    </source>
</evidence>
<reference evidence="2" key="4">
    <citation type="submission" date="2022-11" db="EMBL/GenBank/DDBJ databases">
        <title>Draft genome sequence of Sellimonas catena strain 18CBH55.</title>
        <authorList>
            <person name="Atsushi H."/>
            <person name="Moriya O."/>
            <person name="Mitsuo S."/>
        </authorList>
    </citation>
    <scope>NUCLEOTIDE SEQUENCE</scope>
    <source>
        <strain evidence="2">18CBH55</strain>
    </source>
</reference>
<keyword evidence="4" id="KW-1185">Reference proteome</keyword>
<organism evidence="2 3">
    <name type="scientific">Sellimonas catena</name>
    <dbReference type="NCBI Taxonomy" id="2994035"/>
    <lineage>
        <taxon>Bacteria</taxon>
        <taxon>Bacillati</taxon>
        <taxon>Bacillota</taxon>
        <taxon>Clostridia</taxon>
        <taxon>Lachnospirales</taxon>
        <taxon>Lachnospiraceae</taxon>
        <taxon>Sellimonas</taxon>
    </lineage>
</organism>
<gene>
    <name evidence="1" type="ORF">Selli1_30320</name>
    <name evidence="2" type="ORF">Selli2_03740</name>
</gene>
<reference evidence="1" key="1">
    <citation type="submission" date="2022-11" db="EMBL/GenBank/DDBJ databases">
        <title>Draft genome sequence of Sellimonas catena strain 12EGH17.</title>
        <authorList>
            <person name="Hisatomi A."/>
            <person name="Ohkuma M."/>
            <person name="Sakamoto M."/>
        </authorList>
    </citation>
    <scope>NUCLEOTIDE SEQUENCE</scope>
    <source>
        <strain evidence="1">12EGH17</strain>
    </source>
</reference>
<reference evidence="1" key="2">
    <citation type="submission" date="2022-11" db="EMBL/GenBank/DDBJ databases">
        <title>Draft genome sequence of Sellimonas catena strain 12EGH17.</title>
        <authorList>
            <person name="Atsushi H."/>
            <person name="Moriya O."/>
            <person name="Mitsuo S."/>
        </authorList>
    </citation>
    <scope>NUCLEOTIDE SEQUENCE</scope>
    <source>
        <strain evidence="1">12EGH17</strain>
    </source>
</reference>
<evidence type="ECO:0000313" key="2">
    <source>
        <dbReference type="EMBL" id="GLG88948.1"/>
    </source>
</evidence>
<comment type="caution">
    <text evidence="2">The sequence shown here is derived from an EMBL/GenBank/DDBJ whole genome shotgun (WGS) entry which is preliminary data.</text>
</comment>
<dbReference type="RefSeq" id="WP_281844372.1">
    <property type="nucleotide sequence ID" value="NZ_BSBO01000039.1"/>
</dbReference>
<proteinExistence type="predicted"/>
<dbReference type="Proteomes" id="UP001145094">
    <property type="component" value="Unassembled WGS sequence"/>
</dbReference>
<reference evidence="2" key="3">
    <citation type="submission" date="2022-11" db="EMBL/GenBank/DDBJ databases">
        <title>Draft genome sequence of Sellimonas catena strain 18CBH55.</title>
        <authorList>
            <person name="Hisatomi A."/>
            <person name="Ohkuma M."/>
            <person name="Sakamoto M."/>
        </authorList>
    </citation>
    <scope>NUCLEOTIDE SEQUENCE</scope>
    <source>
        <strain evidence="2">18CBH55</strain>
    </source>
</reference>
<sequence>MKKDSTVKKTRKNPDSYDYLANSASANDCTGLIPSAPQSEAELQSYEEVYAYTAPKIKSQKGSDQS</sequence>
<dbReference type="AlphaFoldDB" id="A0A9W6CFC1"/>
<reference evidence="2 4" key="5">
    <citation type="journal article" date="2023" name="Int. J. Syst. Evol. Microbiol.">
        <title>Sellimonas catena sp. nov., isolated from human faeces.</title>
        <authorList>
            <person name="Hisatomi A."/>
            <person name="Ohkuma M."/>
            <person name="Sakamoto M."/>
        </authorList>
    </citation>
    <scope>NUCLEOTIDE SEQUENCE</scope>
    <source>
        <strain evidence="1 4">12EGH17</strain>
        <strain evidence="2">18CBH55</strain>
    </source>
</reference>
<dbReference type="Proteomes" id="UP001145145">
    <property type="component" value="Unassembled WGS sequence"/>
</dbReference>
<dbReference type="EMBL" id="BSCH01000002">
    <property type="protein sequence ID" value="GLG88948.1"/>
    <property type="molecule type" value="Genomic_DNA"/>
</dbReference>
<dbReference type="EMBL" id="BSBO01000039">
    <property type="protein sequence ID" value="GLG05858.1"/>
    <property type="molecule type" value="Genomic_DNA"/>
</dbReference>
<evidence type="ECO:0000313" key="4">
    <source>
        <dbReference type="Proteomes" id="UP001145145"/>
    </source>
</evidence>
<protein>
    <submittedName>
        <fullName evidence="2">Uncharacterized protein</fullName>
    </submittedName>
</protein>